<reference evidence="8" key="1">
    <citation type="submission" date="2015-05" db="EMBL/GenBank/DDBJ databases">
        <authorList>
            <person name="Wang D.B."/>
            <person name="Wang M."/>
        </authorList>
    </citation>
    <scope>NUCLEOTIDE SEQUENCE</scope>
    <source>
        <strain evidence="8">36-1</strain>
    </source>
</reference>
<evidence type="ECO:0000259" key="6">
    <source>
        <dbReference type="Pfam" id="PF07859"/>
    </source>
</evidence>
<feature type="compositionally biased region" description="Polar residues" evidence="4">
    <location>
        <begin position="524"/>
        <end position="538"/>
    </location>
</feature>
<dbReference type="GO" id="GO:0016787">
    <property type="term" value="F:hydrolase activity"/>
    <property type="evidence" value="ECO:0007669"/>
    <property type="project" value="UniProtKB-KW"/>
</dbReference>
<gene>
    <name evidence="8" type="ORF">PCL_08477</name>
    <name evidence="7" type="ORF">Purlil1_5463</name>
</gene>
<feature type="domain" description="Alpha/beta hydrolase fold-3" evidence="6">
    <location>
        <begin position="140"/>
        <end position="369"/>
    </location>
</feature>
<evidence type="ECO:0000313" key="10">
    <source>
        <dbReference type="Proteomes" id="UP001287286"/>
    </source>
</evidence>
<keyword evidence="5" id="KW-0472">Membrane</keyword>
<feature type="active site" evidence="3">
    <location>
        <position position="220"/>
    </location>
</feature>
<dbReference type="InterPro" id="IPR029058">
    <property type="entry name" value="AB_hydrolase_fold"/>
</dbReference>
<feature type="transmembrane region" description="Helical" evidence="5">
    <location>
        <begin position="138"/>
        <end position="157"/>
    </location>
</feature>
<dbReference type="EMBL" id="LCWV01000043">
    <property type="protein sequence ID" value="PWI64844.1"/>
    <property type="molecule type" value="Genomic_DNA"/>
</dbReference>
<feature type="transmembrane region" description="Helical" evidence="5">
    <location>
        <begin position="23"/>
        <end position="44"/>
    </location>
</feature>
<dbReference type="Gene3D" id="3.40.50.1820">
    <property type="entry name" value="alpha/beta hydrolase"/>
    <property type="match status" value="1"/>
</dbReference>
<evidence type="ECO:0000256" key="1">
    <source>
        <dbReference type="ARBA" id="ARBA00010515"/>
    </source>
</evidence>
<dbReference type="PANTHER" id="PTHR48081:SF2">
    <property type="entry name" value="ALPHA_BETA-HYDROLASE"/>
    <property type="match status" value="1"/>
</dbReference>
<accession>A0A2U3DRH8</accession>
<dbReference type="InterPro" id="IPR013094">
    <property type="entry name" value="AB_hydrolase_3"/>
</dbReference>
<dbReference type="SUPFAM" id="SSF53474">
    <property type="entry name" value="alpha/beta-Hydrolases"/>
    <property type="match status" value="1"/>
</dbReference>
<proteinExistence type="inferred from homology"/>
<dbReference type="InterPro" id="IPR033140">
    <property type="entry name" value="Lipase_GDXG_put_SER_AS"/>
</dbReference>
<evidence type="ECO:0000313" key="7">
    <source>
        <dbReference type="EMBL" id="KAK4090292.1"/>
    </source>
</evidence>
<dbReference type="PANTHER" id="PTHR48081">
    <property type="entry name" value="AB HYDROLASE SUPERFAMILY PROTEIN C4A8.06C"/>
    <property type="match status" value="1"/>
</dbReference>
<name>A0A2U3DRH8_PURLI</name>
<evidence type="ECO:0000256" key="5">
    <source>
        <dbReference type="SAM" id="Phobius"/>
    </source>
</evidence>
<keyword evidence="5" id="KW-0812">Transmembrane</keyword>
<comment type="caution">
    <text evidence="8">The sequence shown here is derived from an EMBL/GenBank/DDBJ whole genome shotgun (WGS) entry which is preliminary data.</text>
</comment>
<reference evidence="7" key="3">
    <citation type="submission" date="2023-11" db="EMBL/GenBank/DDBJ databases">
        <authorList>
            <person name="Beijen E."/>
            <person name="Ohm R.A."/>
        </authorList>
    </citation>
    <scope>NUCLEOTIDE SEQUENCE</scope>
    <source>
        <strain evidence="7">CBS 150709</strain>
    </source>
</reference>
<organism evidence="8 9">
    <name type="scientific">Purpureocillium lilacinum</name>
    <name type="common">Paecilomyces lilacinus</name>
    <dbReference type="NCBI Taxonomy" id="33203"/>
    <lineage>
        <taxon>Eukaryota</taxon>
        <taxon>Fungi</taxon>
        <taxon>Dikarya</taxon>
        <taxon>Ascomycota</taxon>
        <taxon>Pezizomycotina</taxon>
        <taxon>Sordariomycetes</taxon>
        <taxon>Hypocreomycetidae</taxon>
        <taxon>Hypocreales</taxon>
        <taxon>Ophiocordycipitaceae</taxon>
        <taxon>Purpureocillium</taxon>
    </lineage>
</organism>
<evidence type="ECO:0000313" key="8">
    <source>
        <dbReference type="EMBL" id="PWI64844.1"/>
    </source>
</evidence>
<reference evidence="7 10" key="4">
    <citation type="journal article" date="2024" name="Microbiol. Resour. Announc.">
        <title>Genome annotations for the ascomycete fungi Trichoderma harzianum, Trichoderma aggressivum, and Purpureocillium lilacinum.</title>
        <authorList>
            <person name="Beijen E.P.W."/>
            <person name="Ohm R.A."/>
        </authorList>
    </citation>
    <scope>NUCLEOTIDE SEQUENCE [LARGE SCALE GENOMIC DNA]</scope>
    <source>
        <strain evidence="7 10">CBS 150709</strain>
    </source>
</reference>
<evidence type="ECO:0000256" key="4">
    <source>
        <dbReference type="SAM" id="MobiDB-lite"/>
    </source>
</evidence>
<evidence type="ECO:0000313" key="9">
    <source>
        <dbReference type="Proteomes" id="UP000245956"/>
    </source>
</evidence>
<dbReference type="InterPro" id="IPR050300">
    <property type="entry name" value="GDXG_lipolytic_enzyme"/>
</dbReference>
<protein>
    <recommendedName>
        <fullName evidence="6">Alpha/beta hydrolase fold-3 domain-containing protein</fullName>
    </recommendedName>
</protein>
<evidence type="ECO:0000256" key="2">
    <source>
        <dbReference type="ARBA" id="ARBA00022801"/>
    </source>
</evidence>
<feature type="region of interest" description="Disordered" evidence="4">
    <location>
        <begin position="524"/>
        <end position="555"/>
    </location>
</feature>
<reference evidence="8 9" key="2">
    <citation type="journal article" date="2016" name="Front. Microbiol.">
        <title>Genome and transcriptome sequences reveal the specific parasitism of the nematophagous Purpureocillium lilacinum 36-1.</title>
        <authorList>
            <person name="Xie J."/>
            <person name="Li S."/>
            <person name="Mo C."/>
            <person name="Xiao X."/>
            <person name="Peng D."/>
            <person name="Wang G."/>
            <person name="Xiao Y."/>
        </authorList>
    </citation>
    <scope>NUCLEOTIDE SEQUENCE [LARGE SCALE GENOMIC DNA]</scope>
    <source>
        <strain evidence="8 9">36-1</strain>
    </source>
</reference>
<keyword evidence="2" id="KW-0378">Hydrolase</keyword>
<dbReference type="Proteomes" id="UP000245956">
    <property type="component" value="Unassembled WGS sequence"/>
</dbReference>
<keyword evidence="10" id="KW-1185">Reference proteome</keyword>
<dbReference type="Pfam" id="PF07859">
    <property type="entry name" value="Abhydrolase_3"/>
    <property type="match status" value="1"/>
</dbReference>
<dbReference type="PROSITE" id="PS01174">
    <property type="entry name" value="LIPASE_GDXG_SER"/>
    <property type="match status" value="1"/>
</dbReference>
<keyword evidence="5" id="KW-1133">Transmembrane helix</keyword>
<evidence type="ECO:0000256" key="3">
    <source>
        <dbReference type="PROSITE-ProRule" id="PRU10038"/>
    </source>
</evidence>
<dbReference type="AlphaFoldDB" id="A0A2U3DRH8"/>
<dbReference type="Proteomes" id="UP001287286">
    <property type="component" value="Unassembled WGS sequence"/>
</dbReference>
<feature type="region of interest" description="Disordered" evidence="4">
    <location>
        <begin position="423"/>
        <end position="451"/>
    </location>
</feature>
<comment type="similarity">
    <text evidence="1">Belongs to the 'GDXG' lipolytic enzyme family.</text>
</comment>
<sequence>MILGPVSLIDCLAFCIFLTPQLIWHVGFFRTTFAVLPMLPFLLIELPYRFIRDRYWASSADSPSFVQRSTVFEDVVVRCVRYAFKNLAASIGKTFFSRNVALPFLRWRALRHGYLKWPGPKAIKGVWIMHDPKQAPDFVVYYVHGGGFALGSCYFYLEFLMAWHHLLVDDGFRNPAIFALDYTLVPDDIYPTQLLQTLEGYSHALSMVKDPSKLCVAGDSAGGTLVLSLLQELGARATGNRSKGAKLGVNGGLPESSLPAPLVAVLISPWVTLMSYRHYPSNVDFLDRRTLWKYAHEYAGRAMLNQAPASPGSCNDEELWLRASPQRGYFVVYGSEEVFAPDAEDFLELQARLGIEVDGLRFDGGIHAWPVVSLFLSSTADRRLEGLRSIVSQISKRVRQPQANNEKNGVVVKRLVGRRVGEDRGVMSPGQRAGNSRCGRQAHGGERETPPARAFARDARHRRATVARTSSVVAGVAGESGTTTWWQVTVTLLACFASLRLGRPPWSHLSSLWHVRYAVAMQAPNSGTQAQDPSSSDRQQPERDNVGPALVAAAE</sequence>
<dbReference type="EMBL" id="JAWRVI010000016">
    <property type="protein sequence ID" value="KAK4090292.1"/>
    <property type="molecule type" value="Genomic_DNA"/>
</dbReference>